<comment type="caution">
    <text evidence="1">The sequence shown here is derived from an EMBL/GenBank/DDBJ whole genome shotgun (WGS) entry which is preliminary data.</text>
</comment>
<accession>A0A507ARI0</accession>
<dbReference type="STRING" id="1093900.A0A507ARI0"/>
<dbReference type="GeneID" id="41976079"/>
<dbReference type="EMBL" id="SKBQ01000058">
    <property type="protein sequence ID" value="TPX10413.1"/>
    <property type="molecule type" value="Genomic_DNA"/>
</dbReference>
<dbReference type="RefSeq" id="XP_030992124.1">
    <property type="nucleotide sequence ID" value="XM_031143508.1"/>
</dbReference>
<evidence type="ECO:0000313" key="1">
    <source>
        <dbReference type="EMBL" id="TPX10413.1"/>
    </source>
</evidence>
<dbReference type="AlphaFoldDB" id="A0A507ARI0"/>
<protein>
    <submittedName>
        <fullName evidence="1">Uncharacterized protein</fullName>
    </submittedName>
</protein>
<proteinExistence type="predicted"/>
<evidence type="ECO:0000313" key="2">
    <source>
        <dbReference type="Proteomes" id="UP000319257"/>
    </source>
</evidence>
<sequence>MWAGRTDGSDELAWNTVLQEIRRLLREHSSYDVMDLLAATQSLVLLLIIILFDTKHSSALEHPADAQLLIDAWDMKHSLAEWAWSLLHGYPILTCFELGPLPAPAAGYLWQETKEDQWHARYRLWIRQWQSGSYKMAEFFHIDPSGELDARTEMWLAEVDDFGMMLMAEDGKEIDVHWDDYSSLLIAKPLKFQFDTLLRHEKKKGLVQAMFEAAKDEEDHGLLATIWKDGTVDAASGCDIVVTAREISPDSSQRTRQA</sequence>
<dbReference type="InParanoid" id="A0A507ARI0"/>
<keyword evidence="2" id="KW-1185">Reference proteome</keyword>
<organism evidence="1 2">
    <name type="scientific">Thyridium curvatum</name>
    <dbReference type="NCBI Taxonomy" id="1093900"/>
    <lineage>
        <taxon>Eukaryota</taxon>
        <taxon>Fungi</taxon>
        <taxon>Dikarya</taxon>
        <taxon>Ascomycota</taxon>
        <taxon>Pezizomycotina</taxon>
        <taxon>Sordariomycetes</taxon>
        <taxon>Sordariomycetidae</taxon>
        <taxon>Thyridiales</taxon>
        <taxon>Thyridiaceae</taxon>
        <taxon>Thyridium</taxon>
    </lineage>
</organism>
<gene>
    <name evidence="1" type="ORF">E0L32_008632</name>
</gene>
<reference evidence="1 2" key="1">
    <citation type="submission" date="2019-06" db="EMBL/GenBank/DDBJ databases">
        <title>Draft genome sequence of the filamentous fungus Phialemoniopsis curvata isolated from diesel fuel.</title>
        <authorList>
            <person name="Varaljay V.A."/>
            <person name="Lyon W.J."/>
            <person name="Crouch A.L."/>
            <person name="Drake C.E."/>
            <person name="Hollomon J.M."/>
            <person name="Nadeau L.J."/>
            <person name="Nunn H.S."/>
            <person name="Stevenson B.S."/>
            <person name="Bojanowski C.L."/>
            <person name="Crookes-Goodson W.J."/>
        </authorList>
    </citation>
    <scope>NUCLEOTIDE SEQUENCE [LARGE SCALE GENOMIC DNA]</scope>
    <source>
        <strain evidence="1 2">D216</strain>
    </source>
</reference>
<dbReference type="Proteomes" id="UP000319257">
    <property type="component" value="Unassembled WGS sequence"/>
</dbReference>
<name>A0A507ARI0_9PEZI</name>
<dbReference type="OrthoDB" id="2441642at2759"/>